<proteinExistence type="predicted"/>
<dbReference type="AlphaFoldDB" id="A0A0P9DQS2"/>
<sequence length="63" mass="6845">MDGLELTWRCVTAYLMRGSPTDSLPENQALIVQTIWGLLDHDLPHAGELSMLLGAQGLPGVEI</sequence>
<gene>
    <name evidence="1" type="ORF">SE17_14825</name>
</gene>
<evidence type="ECO:0000313" key="2">
    <source>
        <dbReference type="Proteomes" id="UP000050509"/>
    </source>
</evidence>
<name>A0A0P9DQS2_9CHLR</name>
<evidence type="ECO:0000313" key="1">
    <source>
        <dbReference type="EMBL" id="KPV52555.1"/>
    </source>
</evidence>
<comment type="caution">
    <text evidence="1">The sequence shown here is derived from an EMBL/GenBank/DDBJ whole genome shotgun (WGS) entry which is preliminary data.</text>
</comment>
<organism evidence="1 2">
    <name type="scientific">Kouleothrix aurantiaca</name>
    <dbReference type="NCBI Taxonomy" id="186479"/>
    <lineage>
        <taxon>Bacteria</taxon>
        <taxon>Bacillati</taxon>
        <taxon>Chloroflexota</taxon>
        <taxon>Chloroflexia</taxon>
        <taxon>Chloroflexales</taxon>
        <taxon>Roseiflexineae</taxon>
        <taxon>Roseiflexaceae</taxon>
        <taxon>Kouleothrix</taxon>
    </lineage>
</organism>
<reference evidence="1 2" key="1">
    <citation type="submission" date="2015-09" db="EMBL/GenBank/DDBJ databases">
        <title>Draft genome sequence of Kouleothrix aurantiaca JCM 19913.</title>
        <authorList>
            <person name="Hemp J."/>
        </authorList>
    </citation>
    <scope>NUCLEOTIDE SEQUENCE [LARGE SCALE GENOMIC DNA]</scope>
    <source>
        <strain evidence="1 2">COM-B</strain>
    </source>
</reference>
<keyword evidence="2" id="KW-1185">Reference proteome</keyword>
<dbReference type="Proteomes" id="UP000050509">
    <property type="component" value="Unassembled WGS sequence"/>
</dbReference>
<protein>
    <submittedName>
        <fullName evidence="1">Uncharacterized protein</fullName>
    </submittedName>
</protein>
<dbReference type="EMBL" id="LJCR01000507">
    <property type="protein sequence ID" value="KPV52555.1"/>
    <property type="molecule type" value="Genomic_DNA"/>
</dbReference>
<accession>A0A0P9DQS2</accession>